<dbReference type="InterPro" id="IPR050743">
    <property type="entry name" value="2-oxoacid_DH_E2_comp"/>
</dbReference>
<dbReference type="SUPFAM" id="SSF47005">
    <property type="entry name" value="Peripheral subunit-binding domain of 2-oxo acid dehydrogenase complex"/>
    <property type="match status" value="1"/>
</dbReference>
<evidence type="ECO:0000256" key="11">
    <source>
        <dbReference type="ARBA" id="ARBA00031531"/>
    </source>
</evidence>
<evidence type="ECO:0000256" key="1">
    <source>
        <dbReference type="ARBA" id="ARBA00001938"/>
    </source>
</evidence>
<evidence type="ECO:0000256" key="2">
    <source>
        <dbReference type="ARBA" id="ARBA00007317"/>
    </source>
</evidence>
<dbReference type="Pfam" id="PF00364">
    <property type="entry name" value="Biotin_lipoyl"/>
    <property type="match status" value="1"/>
</dbReference>
<dbReference type="InterPro" id="IPR004167">
    <property type="entry name" value="PSBD"/>
</dbReference>
<dbReference type="GO" id="GO:0006086">
    <property type="term" value="P:pyruvate decarboxylation to acetyl-CoA"/>
    <property type="evidence" value="ECO:0007669"/>
    <property type="project" value="TreeGrafter"/>
</dbReference>
<protein>
    <recommendedName>
        <fullName evidence="4">Dihydrolipoyllysine-residue acetyltransferase component of pyruvate dehydrogenase complex</fullName>
        <ecNumber evidence="3">2.3.1.12</ecNumber>
    </recommendedName>
    <alternativeName>
        <fullName evidence="10">Dihydrolipoamide acetyltransferase component of pyruvate dehydrogenase complex</fullName>
    </alternativeName>
    <alternativeName>
        <fullName evidence="11">E2</fullName>
    </alternativeName>
</protein>
<evidence type="ECO:0000256" key="9">
    <source>
        <dbReference type="ARBA" id="ARBA00025211"/>
    </source>
</evidence>
<evidence type="ECO:0000259" key="14">
    <source>
        <dbReference type="PROSITE" id="PS50968"/>
    </source>
</evidence>
<dbReference type="GO" id="GO:0005737">
    <property type="term" value="C:cytoplasm"/>
    <property type="evidence" value="ECO:0007669"/>
    <property type="project" value="TreeGrafter"/>
</dbReference>
<dbReference type="InterPro" id="IPR023213">
    <property type="entry name" value="CAT-like_dom_sf"/>
</dbReference>
<dbReference type="EC" id="2.3.1.12" evidence="3"/>
<dbReference type="GO" id="GO:0045254">
    <property type="term" value="C:pyruvate dehydrogenase complex"/>
    <property type="evidence" value="ECO:0007669"/>
    <property type="project" value="InterPro"/>
</dbReference>
<evidence type="ECO:0000256" key="12">
    <source>
        <dbReference type="ARBA" id="ARBA00048370"/>
    </source>
</evidence>
<dbReference type="AlphaFoldDB" id="A0A6J7I9Y7"/>
<organism evidence="16">
    <name type="scientific">freshwater metagenome</name>
    <dbReference type="NCBI Taxonomy" id="449393"/>
    <lineage>
        <taxon>unclassified sequences</taxon>
        <taxon>metagenomes</taxon>
        <taxon>ecological metagenomes</taxon>
    </lineage>
</organism>
<evidence type="ECO:0000256" key="10">
    <source>
        <dbReference type="ARBA" id="ARBA00029730"/>
    </source>
</evidence>
<evidence type="ECO:0000256" key="7">
    <source>
        <dbReference type="ARBA" id="ARBA00022823"/>
    </source>
</evidence>
<feature type="region of interest" description="Disordered" evidence="13">
    <location>
        <begin position="75"/>
        <end position="145"/>
    </location>
</feature>
<comment type="similarity">
    <text evidence="2">Belongs to the 2-oxoacid dehydrogenase family.</text>
</comment>
<dbReference type="InterPro" id="IPR001078">
    <property type="entry name" value="2-oxoacid_DH_actylTfrase"/>
</dbReference>
<keyword evidence="8" id="KW-0012">Acyltransferase</keyword>
<keyword evidence="5" id="KW-0808">Transferase</keyword>
<dbReference type="PROSITE" id="PS00189">
    <property type="entry name" value="LIPOYL"/>
    <property type="match status" value="1"/>
</dbReference>
<dbReference type="PROSITE" id="PS51826">
    <property type="entry name" value="PSBD"/>
    <property type="match status" value="1"/>
</dbReference>
<evidence type="ECO:0000256" key="5">
    <source>
        <dbReference type="ARBA" id="ARBA00022679"/>
    </source>
</evidence>
<evidence type="ECO:0000256" key="13">
    <source>
        <dbReference type="SAM" id="MobiDB-lite"/>
    </source>
</evidence>
<evidence type="ECO:0000256" key="8">
    <source>
        <dbReference type="ARBA" id="ARBA00023315"/>
    </source>
</evidence>
<dbReference type="EMBL" id="CAFBMX010000004">
    <property type="protein sequence ID" value="CAB4927735.1"/>
    <property type="molecule type" value="Genomic_DNA"/>
</dbReference>
<dbReference type="Gene3D" id="3.30.559.10">
    <property type="entry name" value="Chloramphenicol acetyltransferase-like domain"/>
    <property type="match status" value="1"/>
</dbReference>
<dbReference type="Pfam" id="PF00198">
    <property type="entry name" value="2-oxoacid_dh"/>
    <property type="match status" value="1"/>
</dbReference>
<evidence type="ECO:0000256" key="6">
    <source>
        <dbReference type="ARBA" id="ARBA00022737"/>
    </source>
</evidence>
<accession>A0A6J7I9Y7</accession>
<dbReference type="InterPro" id="IPR000089">
    <property type="entry name" value="Biotin_lipoyl"/>
</dbReference>
<feature type="domain" description="Peripheral subunit-binding (PSBD)" evidence="15">
    <location>
        <begin position="139"/>
        <end position="176"/>
    </location>
</feature>
<dbReference type="InterPro" id="IPR003016">
    <property type="entry name" value="2-oxoA_DH_lipoyl-BS"/>
</dbReference>
<evidence type="ECO:0000259" key="15">
    <source>
        <dbReference type="PROSITE" id="PS51826"/>
    </source>
</evidence>
<dbReference type="Pfam" id="PF02817">
    <property type="entry name" value="E3_binding"/>
    <property type="match status" value="1"/>
</dbReference>
<dbReference type="NCBIfam" id="TIGR01348">
    <property type="entry name" value="PDHac_trf_long"/>
    <property type="match status" value="1"/>
</dbReference>
<keyword evidence="6" id="KW-0677">Repeat</keyword>
<dbReference type="GO" id="GO:0004742">
    <property type="term" value="F:dihydrolipoyllysine-residue acetyltransferase activity"/>
    <property type="evidence" value="ECO:0007669"/>
    <property type="project" value="UniProtKB-EC"/>
</dbReference>
<name>A0A6J7I9Y7_9ZZZZ</name>
<evidence type="ECO:0000313" key="16">
    <source>
        <dbReference type="EMBL" id="CAB4927735.1"/>
    </source>
</evidence>
<comment type="catalytic activity">
    <reaction evidence="12">
        <text>N(6)-[(R)-dihydrolipoyl]-L-lysyl-[protein] + acetyl-CoA = N(6)-[(R)-S(8)-acetyldihydrolipoyl]-L-lysyl-[protein] + CoA</text>
        <dbReference type="Rhea" id="RHEA:17017"/>
        <dbReference type="Rhea" id="RHEA-COMP:10475"/>
        <dbReference type="Rhea" id="RHEA-COMP:10478"/>
        <dbReference type="ChEBI" id="CHEBI:57287"/>
        <dbReference type="ChEBI" id="CHEBI:57288"/>
        <dbReference type="ChEBI" id="CHEBI:83100"/>
        <dbReference type="ChEBI" id="CHEBI:83111"/>
        <dbReference type="EC" id="2.3.1.12"/>
    </reaction>
</comment>
<dbReference type="InterPro" id="IPR011053">
    <property type="entry name" value="Single_hybrid_motif"/>
</dbReference>
<dbReference type="InterPro" id="IPR006256">
    <property type="entry name" value="AcTrfase_Pyrv_DH_cplx"/>
</dbReference>
<dbReference type="PANTHER" id="PTHR43178">
    <property type="entry name" value="DIHYDROLIPOAMIDE ACETYLTRANSFERASE COMPONENT OF PYRUVATE DEHYDROGENASE COMPLEX"/>
    <property type="match status" value="1"/>
</dbReference>
<feature type="domain" description="Lipoyl-binding" evidence="14">
    <location>
        <begin position="4"/>
        <end position="78"/>
    </location>
</feature>
<dbReference type="FunFam" id="3.30.559.10:FF:000004">
    <property type="entry name" value="Acetyltransferase component of pyruvate dehydrogenase complex"/>
    <property type="match status" value="1"/>
</dbReference>
<dbReference type="SUPFAM" id="SSF51230">
    <property type="entry name" value="Single hybrid motif"/>
    <property type="match status" value="1"/>
</dbReference>
<comment type="function">
    <text evidence="9">The pyruvate dehydrogenase complex catalyzes the overall conversion of pyruvate to acetyl-CoA and CO(2). It contains multiple copies of three enzymatic components: pyruvate dehydrogenase (E1), dihydrolipoamide acetyltransferase (E2) and lipoamide dehydrogenase (E3).</text>
</comment>
<dbReference type="Gene3D" id="4.10.320.10">
    <property type="entry name" value="E3-binding domain"/>
    <property type="match status" value="1"/>
</dbReference>
<comment type="cofactor">
    <cofactor evidence="1">
        <name>(R)-lipoate</name>
        <dbReference type="ChEBI" id="CHEBI:83088"/>
    </cofactor>
</comment>
<dbReference type="CDD" id="cd06849">
    <property type="entry name" value="lipoyl_domain"/>
    <property type="match status" value="1"/>
</dbReference>
<proteinExistence type="inferred from homology"/>
<evidence type="ECO:0000256" key="4">
    <source>
        <dbReference type="ARBA" id="ARBA00016300"/>
    </source>
</evidence>
<sequence length="442" mass="46261">MAEVTQVVVPDIGDFTDIPVIEILVEPGSVVAVDDPLVALESDKATMEIPSPVAGTVAEILVKIGDNVSMGSPILTLEGEGGGDAAPAAPETAPSDAAPAAPVPADSAQAAVEQEAEPQRPAQDVAPAPADGEEGRAPYASPTARRVARQLGVDVSTLAGTGRGGRITRSDVEVAAGVREAPTGPQPPKPAAAAVAEGGPLAGLPPWPQVDFEAFGEVERVPLTRIQRIAGPNLARNWVVIPHVTHNEEADITDLEGFRKEVNADHPDTKVTMVALLLKACVGALRAFPQFNSSLDGDELVVKHHYHLGFAADTPNGLVVPVIRDVDRKGLLELAEELRELSGRAREGKLSAGEMQGGTFTISSLGGIGGTSFTPIINAPEVAILGVTRSVMRPLWDGSEFVPRLVLPLSLSYDHRVIDGAAAARFMVRLAHDLADVRRFLL</sequence>
<dbReference type="PANTHER" id="PTHR43178:SF2">
    <property type="entry name" value="DIHYDROLIPOYLLYSINE-RESIDUE ACETYLTRANSFERASE COMPONENT OF PYRUVATE DEHYDROGENASE COMPLEX"/>
    <property type="match status" value="1"/>
</dbReference>
<dbReference type="PROSITE" id="PS50968">
    <property type="entry name" value="BIOTINYL_LIPOYL"/>
    <property type="match status" value="1"/>
</dbReference>
<dbReference type="InterPro" id="IPR036625">
    <property type="entry name" value="E3-bd_dom_sf"/>
</dbReference>
<dbReference type="GO" id="GO:0031405">
    <property type="term" value="F:lipoic acid binding"/>
    <property type="evidence" value="ECO:0007669"/>
    <property type="project" value="TreeGrafter"/>
</dbReference>
<reference evidence="16" key="1">
    <citation type="submission" date="2020-05" db="EMBL/GenBank/DDBJ databases">
        <authorList>
            <person name="Chiriac C."/>
            <person name="Salcher M."/>
            <person name="Ghai R."/>
            <person name="Kavagutti S V."/>
        </authorList>
    </citation>
    <scope>NUCLEOTIDE SEQUENCE</scope>
</reference>
<gene>
    <name evidence="16" type="ORF">UFOPK3674_00958</name>
</gene>
<dbReference type="SUPFAM" id="SSF52777">
    <property type="entry name" value="CoA-dependent acyltransferases"/>
    <property type="match status" value="1"/>
</dbReference>
<keyword evidence="7" id="KW-0450">Lipoyl</keyword>
<dbReference type="Gene3D" id="2.40.50.100">
    <property type="match status" value="1"/>
</dbReference>
<feature type="compositionally biased region" description="Low complexity" evidence="13">
    <location>
        <begin position="85"/>
        <end position="123"/>
    </location>
</feature>
<evidence type="ECO:0000256" key="3">
    <source>
        <dbReference type="ARBA" id="ARBA00013114"/>
    </source>
</evidence>